<dbReference type="EMBL" id="JARBHB010000009">
    <property type="protein sequence ID" value="KAJ8876015.1"/>
    <property type="molecule type" value="Genomic_DNA"/>
</dbReference>
<protein>
    <submittedName>
        <fullName evidence="2">Uncharacterized protein</fullName>
    </submittedName>
</protein>
<feature type="region of interest" description="Disordered" evidence="1">
    <location>
        <begin position="416"/>
        <end position="436"/>
    </location>
</feature>
<evidence type="ECO:0000313" key="2">
    <source>
        <dbReference type="EMBL" id="KAJ8876015.1"/>
    </source>
</evidence>
<evidence type="ECO:0000313" key="3">
    <source>
        <dbReference type="Proteomes" id="UP001159363"/>
    </source>
</evidence>
<evidence type="ECO:0000256" key="1">
    <source>
        <dbReference type="SAM" id="MobiDB-lite"/>
    </source>
</evidence>
<feature type="compositionally biased region" description="Basic and acidic residues" evidence="1">
    <location>
        <begin position="31"/>
        <end position="47"/>
    </location>
</feature>
<dbReference type="Proteomes" id="UP001159363">
    <property type="component" value="Chromosome 8"/>
</dbReference>
<sequence>MWFAFMRRRWAPSLWRGRRPIAVENKSVSRRYPESKTERKPGKRDIRATGSGDTTERRWRSPAGVCRIPAAAVGVFRGSRESPQEKDRRSQSGPVPREQGTAPSGIAPAATHCLSSSQRIATQRNASQYCENRLRPKSVGALGAVETCTSTLSSPLRAMHSTDVQSCRGRGGCSPSTKANRVQSLDRVTLGFSQAGIVPDDAVGQRVFSAISRFLCPSIFISITLIGSQDLAVKSRPNLFTHSFCEQDAIPDATVDVCVSNIGLRGTIVRGGGGGAILFVRVPRVQRSRPSNKCWEVARDGQPEELPAQQGLFPRKTGLSRNGTSDNGTRQTKAFLHHVLRVLSRASWIMRRWTPYRGRMVTLVLSDGICFSQREACRRRKPLKAAVSWLKVTCSCVAAVVIIVTYNQSVGDSMTLSDRRAKRATKDDGSDQQEENLQLRASWQRTVRESSLERPCATQGSRAWPLLLCLHRVAAQTLRGSALACCQRDARISLALSSPPNGRLALFSTPSLPPSSSLHSLHSAGVTDRPPLLGLPGTSQGSADGQWKGQTSDKTKCRSVLAFVMWSRGRFTTRDQLQTHARSSLPDRLLAAARDY</sequence>
<gene>
    <name evidence="2" type="ORF">PR048_023923</name>
</gene>
<feature type="compositionally biased region" description="Basic and acidic residues" evidence="1">
    <location>
        <begin position="78"/>
        <end position="90"/>
    </location>
</feature>
<name>A0ABQ9GVF1_9NEOP</name>
<comment type="caution">
    <text evidence="2">The sequence shown here is derived from an EMBL/GenBank/DDBJ whole genome shotgun (WGS) entry which is preliminary data.</text>
</comment>
<keyword evidence="3" id="KW-1185">Reference proteome</keyword>
<proteinExistence type="predicted"/>
<reference evidence="2 3" key="1">
    <citation type="submission" date="2023-02" db="EMBL/GenBank/DDBJ databases">
        <title>LHISI_Scaffold_Assembly.</title>
        <authorList>
            <person name="Stuart O.P."/>
            <person name="Cleave R."/>
            <person name="Magrath M.J.L."/>
            <person name="Mikheyev A.S."/>
        </authorList>
    </citation>
    <scope>NUCLEOTIDE SEQUENCE [LARGE SCALE GENOMIC DNA]</scope>
    <source>
        <strain evidence="2">Daus_M_001</strain>
        <tissue evidence="2">Leg muscle</tissue>
    </source>
</reference>
<organism evidence="2 3">
    <name type="scientific">Dryococelus australis</name>
    <dbReference type="NCBI Taxonomy" id="614101"/>
    <lineage>
        <taxon>Eukaryota</taxon>
        <taxon>Metazoa</taxon>
        <taxon>Ecdysozoa</taxon>
        <taxon>Arthropoda</taxon>
        <taxon>Hexapoda</taxon>
        <taxon>Insecta</taxon>
        <taxon>Pterygota</taxon>
        <taxon>Neoptera</taxon>
        <taxon>Polyneoptera</taxon>
        <taxon>Phasmatodea</taxon>
        <taxon>Verophasmatodea</taxon>
        <taxon>Anareolatae</taxon>
        <taxon>Phasmatidae</taxon>
        <taxon>Eurycanthinae</taxon>
        <taxon>Dryococelus</taxon>
    </lineage>
</organism>
<feature type="region of interest" description="Disordered" evidence="1">
    <location>
        <begin position="21"/>
        <end position="109"/>
    </location>
</feature>
<accession>A0ABQ9GVF1</accession>